<dbReference type="EMBL" id="FZPA01000006">
    <property type="protein sequence ID" value="SNS81905.1"/>
    <property type="molecule type" value="Genomic_DNA"/>
</dbReference>
<dbReference type="AlphaFoldDB" id="A0A239HL73"/>
<feature type="transmembrane region" description="Helical" evidence="1">
    <location>
        <begin position="26"/>
        <end position="47"/>
    </location>
</feature>
<dbReference type="OrthoDB" id="9795150at2"/>
<keyword evidence="1" id="KW-0812">Transmembrane</keyword>
<gene>
    <name evidence="2" type="ORF">SAMN06295955_1061</name>
</gene>
<keyword evidence="1" id="KW-1133">Transmembrane helix</keyword>
<organism evidence="2 3">
    <name type="scientific">Sphingopyxis indica</name>
    <dbReference type="NCBI Taxonomy" id="436663"/>
    <lineage>
        <taxon>Bacteria</taxon>
        <taxon>Pseudomonadati</taxon>
        <taxon>Pseudomonadota</taxon>
        <taxon>Alphaproteobacteria</taxon>
        <taxon>Sphingomonadales</taxon>
        <taxon>Sphingomonadaceae</taxon>
        <taxon>Sphingopyxis</taxon>
    </lineage>
</organism>
<reference evidence="2 3" key="1">
    <citation type="submission" date="2017-06" db="EMBL/GenBank/DDBJ databases">
        <authorList>
            <person name="Kim H.J."/>
            <person name="Triplett B.A."/>
        </authorList>
    </citation>
    <scope>NUCLEOTIDE SEQUENCE [LARGE SCALE GENOMIC DNA]</scope>
    <source>
        <strain evidence="2 3">DS15</strain>
    </source>
</reference>
<accession>A0A239HL73</accession>
<evidence type="ECO:0000256" key="1">
    <source>
        <dbReference type="SAM" id="Phobius"/>
    </source>
</evidence>
<evidence type="ECO:0000313" key="2">
    <source>
        <dbReference type="EMBL" id="SNS81905.1"/>
    </source>
</evidence>
<proteinExistence type="predicted"/>
<sequence>MPTLVSSSGDAAENAQEPGIRYGRPLALLASLFFMWGFITVINNTLLPHLRS</sequence>
<evidence type="ECO:0000313" key="3">
    <source>
        <dbReference type="Proteomes" id="UP000198339"/>
    </source>
</evidence>
<dbReference type="Gene3D" id="1.20.1250.20">
    <property type="entry name" value="MFS general substrate transporter like domains"/>
    <property type="match status" value="1"/>
</dbReference>
<dbReference type="InterPro" id="IPR036259">
    <property type="entry name" value="MFS_trans_sf"/>
</dbReference>
<feature type="non-terminal residue" evidence="2">
    <location>
        <position position="52"/>
    </location>
</feature>
<keyword evidence="1" id="KW-0472">Membrane</keyword>
<dbReference type="Proteomes" id="UP000198339">
    <property type="component" value="Unassembled WGS sequence"/>
</dbReference>
<protein>
    <submittedName>
        <fullName evidence="2">Uncharacterized protein</fullName>
    </submittedName>
</protein>
<name>A0A239HL73_9SPHN</name>
<keyword evidence="3" id="KW-1185">Reference proteome</keyword>